<dbReference type="KEGG" id="mhk:DFR87_10195"/>
<keyword evidence="2" id="KW-1185">Reference proteome</keyword>
<dbReference type="AlphaFoldDB" id="A0A2U9IV78"/>
<proteinExistence type="predicted"/>
<name>A0A2U9IV78_9CREN</name>
<organism evidence="1 2">
    <name type="scientific">Metallosphaera hakonensis JCM 8857 = DSM 7519</name>
    <dbReference type="NCBI Taxonomy" id="1293036"/>
    <lineage>
        <taxon>Archaea</taxon>
        <taxon>Thermoproteota</taxon>
        <taxon>Thermoprotei</taxon>
        <taxon>Sulfolobales</taxon>
        <taxon>Sulfolobaceae</taxon>
        <taxon>Metallosphaera</taxon>
    </lineage>
</organism>
<accession>A0A2U9IV78</accession>
<protein>
    <recommendedName>
        <fullName evidence="3">Snf7 family protein</fullName>
    </recommendedName>
</protein>
<dbReference type="GeneID" id="36835715"/>
<evidence type="ECO:0000313" key="1">
    <source>
        <dbReference type="EMBL" id="AWR99990.1"/>
    </source>
</evidence>
<dbReference type="InterPro" id="IPR053492">
    <property type="entry name" value="Cell_Div_Machinery_Comp"/>
</dbReference>
<dbReference type="Proteomes" id="UP000247586">
    <property type="component" value="Chromosome"/>
</dbReference>
<evidence type="ECO:0000313" key="2">
    <source>
        <dbReference type="Proteomes" id="UP000247586"/>
    </source>
</evidence>
<dbReference type="Gene3D" id="6.10.140.1230">
    <property type="match status" value="1"/>
</dbReference>
<evidence type="ECO:0008006" key="3">
    <source>
        <dbReference type="Google" id="ProtNLM"/>
    </source>
</evidence>
<dbReference type="RefSeq" id="WP_110369471.1">
    <property type="nucleotide sequence ID" value="NZ_CP029287.2"/>
</dbReference>
<dbReference type="EMBL" id="CP029287">
    <property type="protein sequence ID" value="AWR99990.1"/>
    <property type="molecule type" value="Genomic_DNA"/>
</dbReference>
<sequence length="221" mass="24805">MTSKVEEFVKNWNGKQEPGIGERVKGAFKQKQPLRYKLVTANYKLKTTINRLDVYISKMQERDRILFERIITAQMSKDNARASMYANEIAEIRKMTKQMMGVQIALEQVQLRLETVTEVADVFNSLIPVIGVVRELKNAIKGVMPEISMEIADIEEGLQEVVIEAGDFTGASLEQAPSSPEARKILQEASMIAEQRMKENFPDLPALVSTAQKSENGNGAK</sequence>
<gene>
    <name evidence="1" type="ORF">DFR87_10195</name>
</gene>
<dbReference type="NCBIfam" id="NF041005">
    <property type="entry name" value="cell_div_CdvB1_B2"/>
    <property type="match status" value="1"/>
</dbReference>
<reference evidence="1" key="1">
    <citation type="submission" date="2018-05" db="EMBL/GenBank/DDBJ databases">
        <title>Complete Genome Sequences of Extremely Thermoacidophilic, Metal-Mobilizing Type-Strain Members of the Archaeal Family Sulfolobaceae: Acidianus brierleyi DSM-1651T, Acidianus sulfidivorans DSM-18786T, Metallosphaera hakonensis DSM-7519T, and Metallosphaera prunae DSM-10039T.</title>
        <authorList>
            <person name="Counts J.A."/>
            <person name="Kelly R.M."/>
        </authorList>
    </citation>
    <scope>NUCLEOTIDE SEQUENCE [LARGE SCALE GENOMIC DNA]</scope>
    <source>
        <strain evidence="1">HO1-1</strain>
    </source>
</reference>
<dbReference type="OrthoDB" id="2392at2157"/>
<dbReference type="STRING" id="1293036.GCA_001315825_00571"/>